<organism evidence="2">
    <name type="scientific">marine sediment metagenome</name>
    <dbReference type="NCBI Taxonomy" id="412755"/>
    <lineage>
        <taxon>unclassified sequences</taxon>
        <taxon>metagenomes</taxon>
        <taxon>ecological metagenomes</taxon>
    </lineage>
</organism>
<gene>
    <name evidence="2" type="ORF">LCGC14_2363390</name>
</gene>
<accession>A0A0F9C629</accession>
<comment type="caution">
    <text evidence="2">The sequence shown here is derived from an EMBL/GenBank/DDBJ whole genome shotgun (WGS) entry which is preliminary data.</text>
</comment>
<evidence type="ECO:0000313" key="2">
    <source>
        <dbReference type="EMBL" id="KKL44664.1"/>
    </source>
</evidence>
<sequence length="63" mass="7036">ATQGCFTPAVPCSRWCSAHSLQLQRVRSYMTEVESDMTSKPSSPTTDSRTLSTLRAWLTRARS</sequence>
<name>A0A0F9C629_9ZZZZ</name>
<feature type="compositionally biased region" description="Polar residues" evidence="1">
    <location>
        <begin position="36"/>
        <end position="51"/>
    </location>
</feature>
<feature type="non-terminal residue" evidence="2">
    <location>
        <position position="1"/>
    </location>
</feature>
<evidence type="ECO:0000256" key="1">
    <source>
        <dbReference type="SAM" id="MobiDB-lite"/>
    </source>
</evidence>
<protein>
    <submittedName>
        <fullName evidence="2">Uncharacterized protein</fullName>
    </submittedName>
</protein>
<dbReference type="EMBL" id="LAZR01034676">
    <property type="protein sequence ID" value="KKL44664.1"/>
    <property type="molecule type" value="Genomic_DNA"/>
</dbReference>
<feature type="region of interest" description="Disordered" evidence="1">
    <location>
        <begin position="32"/>
        <end position="51"/>
    </location>
</feature>
<dbReference type="AlphaFoldDB" id="A0A0F9C629"/>
<reference evidence="2" key="1">
    <citation type="journal article" date="2015" name="Nature">
        <title>Complex archaea that bridge the gap between prokaryotes and eukaryotes.</title>
        <authorList>
            <person name="Spang A."/>
            <person name="Saw J.H."/>
            <person name="Jorgensen S.L."/>
            <person name="Zaremba-Niedzwiedzka K."/>
            <person name="Martijn J."/>
            <person name="Lind A.E."/>
            <person name="van Eijk R."/>
            <person name="Schleper C."/>
            <person name="Guy L."/>
            <person name="Ettema T.J."/>
        </authorList>
    </citation>
    <scope>NUCLEOTIDE SEQUENCE</scope>
</reference>
<proteinExistence type="predicted"/>